<keyword evidence="6 8" id="KW-1133">Transmembrane helix</keyword>
<keyword evidence="4" id="KW-0997">Cell inner membrane</keyword>
<keyword evidence="3" id="KW-1003">Cell membrane</keyword>
<evidence type="ECO:0000256" key="7">
    <source>
        <dbReference type="ARBA" id="ARBA00023136"/>
    </source>
</evidence>
<protein>
    <submittedName>
        <fullName evidence="9">Uncharacterized protein</fullName>
    </submittedName>
</protein>
<evidence type="ECO:0000256" key="5">
    <source>
        <dbReference type="ARBA" id="ARBA00022692"/>
    </source>
</evidence>
<dbReference type="Proteomes" id="UP000015105">
    <property type="component" value="Chromosome 2D"/>
</dbReference>
<comment type="subcellular location">
    <subcellularLocation>
        <location evidence="1">Cell inner membrane</location>
        <topology evidence="1">Multi-pass membrane protein</topology>
    </subcellularLocation>
</comment>
<dbReference type="Pfam" id="PF03222">
    <property type="entry name" value="Trp_Tyr_perm"/>
    <property type="match status" value="1"/>
</dbReference>
<evidence type="ECO:0000313" key="10">
    <source>
        <dbReference type="Proteomes" id="UP000015105"/>
    </source>
</evidence>
<reference evidence="9" key="3">
    <citation type="journal article" date="2017" name="Nature">
        <title>Genome sequence of the progenitor of the wheat D genome Aegilops tauschii.</title>
        <authorList>
            <person name="Luo M.C."/>
            <person name="Gu Y.Q."/>
            <person name="Puiu D."/>
            <person name="Wang H."/>
            <person name="Twardziok S.O."/>
            <person name="Deal K.R."/>
            <person name="Huo N."/>
            <person name="Zhu T."/>
            <person name="Wang L."/>
            <person name="Wang Y."/>
            <person name="McGuire P.E."/>
            <person name="Liu S."/>
            <person name="Long H."/>
            <person name="Ramasamy R.K."/>
            <person name="Rodriguez J.C."/>
            <person name="Van S.L."/>
            <person name="Yuan L."/>
            <person name="Wang Z."/>
            <person name="Xia Z."/>
            <person name="Xiao L."/>
            <person name="Anderson O.D."/>
            <person name="Ouyang S."/>
            <person name="Liang Y."/>
            <person name="Zimin A.V."/>
            <person name="Pertea G."/>
            <person name="Qi P."/>
            <person name="Bennetzen J.L."/>
            <person name="Dai X."/>
            <person name="Dawson M.W."/>
            <person name="Muller H.G."/>
            <person name="Kugler K."/>
            <person name="Rivarola-Duarte L."/>
            <person name="Spannagl M."/>
            <person name="Mayer K.F.X."/>
            <person name="Lu F.H."/>
            <person name="Bevan M.W."/>
            <person name="Leroy P."/>
            <person name="Li P."/>
            <person name="You F.M."/>
            <person name="Sun Q."/>
            <person name="Liu Z."/>
            <person name="Lyons E."/>
            <person name="Wicker T."/>
            <person name="Salzberg S.L."/>
            <person name="Devos K.M."/>
            <person name="Dvorak J."/>
        </authorList>
    </citation>
    <scope>NUCLEOTIDE SEQUENCE [LARGE SCALE GENOMIC DNA]</scope>
    <source>
        <strain evidence="9">cv. AL8/78</strain>
    </source>
</reference>
<evidence type="ECO:0000256" key="1">
    <source>
        <dbReference type="ARBA" id="ARBA00004429"/>
    </source>
</evidence>
<reference evidence="10" key="1">
    <citation type="journal article" date="2014" name="Science">
        <title>Ancient hybridizations among the ancestral genomes of bread wheat.</title>
        <authorList>
            <consortium name="International Wheat Genome Sequencing Consortium,"/>
            <person name="Marcussen T."/>
            <person name="Sandve S.R."/>
            <person name="Heier L."/>
            <person name="Spannagl M."/>
            <person name="Pfeifer M."/>
            <person name="Jakobsen K.S."/>
            <person name="Wulff B.B."/>
            <person name="Steuernagel B."/>
            <person name="Mayer K.F."/>
            <person name="Olsen O.A."/>
        </authorList>
    </citation>
    <scope>NUCLEOTIDE SEQUENCE [LARGE SCALE GENOMIC DNA]</scope>
    <source>
        <strain evidence="10">cv. AL8/78</strain>
    </source>
</reference>
<organism evidence="9 10">
    <name type="scientific">Aegilops tauschii subsp. strangulata</name>
    <name type="common">Goatgrass</name>
    <dbReference type="NCBI Taxonomy" id="200361"/>
    <lineage>
        <taxon>Eukaryota</taxon>
        <taxon>Viridiplantae</taxon>
        <taxon>Streptophyta</taxon>
        <taxon>Embryophyta</taxon>
        <taxon>Tracheophyta</taxon>
        <taxon>Spermatophyta</taxon>
        <taxon>Magnoliopsida</taxon>
        <taxon>Liliopsida</taxon>
        <taxon>Poales</taxon>
        <taxon>Poaceae</taxon>
        <taxon>BOP clade</taxon>
        <taxon>Pooideae</taxon>
        <taxon>Triticodae</taxon>
        <taxon>Triticeae</taxon>
        <taxon>Triticinae</taxon>
        <taxon>Aegilops</taxon>
    </lineage>
</organism>
<keyword evidence="5 8" id="KW-0812">Transmembrane</keyword>
<evidence type="ECO:0000256" key="2">
    <source>
        <dbReference type="ARBA" id="ARBA00022448"/>
    </source>
</evidence>
<dbReference type="Gramene" id="AET2Gv20249500.1">
    <property type="protein sequence ID" value="AET2Gv20249500.1"/>
    <property type="gene ID" value="AET2Gv20249500"/>
</dbReference>
<reference evidence="9" key="5">
    <citation type="journal article" date="2021" name="G3 (Bethesda)">
        <title>Aegilops tauschii genome assembly Aet v5.0 features greater sequence contiguity and improved annotation.</title>
        <authorList>
            <person name="Wang L."/>
            <person name="Zhu T."/>
            <person name="Rodriguez J.C."/>
            <person name="Deal K.R."/>
            <person name="Dubcovsky J."/>
            <person name="McGuire P.E."/>
            <person name="Lux T."/>
            <person name="Spannagl M."/>
            <person name="Mayer K.F.X."/>
            <person name="Baldrich P."/>
            <person name="Meyers B.C."/>
            <person name="Huo N."/>
            <person name="Gu Y.Q."/>
            <person name="Zhou H."/>
            <person name="Devos K.M."/>
            <person name="Bennetzen J.L."/>
            <person name="Unver T."/>
            <person name="Budak H."/>
            <person name="Gulick P.J."/>
            <person name="Galiba G."/>
            <person name="Kalapos B."/>
            <person name="Nelson D.R."/>
            <person name="Li P."/>
            <person name="You F.M."/>
            <person name="Luo M.C."/>
            <person name="Dvorak J."/>
        </authorList>
    </citation>
    <scope>NUCLEOTIDE SEQUENCE [LARGE SCALE GENOMIC DNA]</scope>
    <source>
        <strain evidence="9">cv. AL8/78</strain>
    </source>
</reference>
<dbReference type="PANTHER" id="PTHR32195">
    <property type="entry name" value="OS07G0662800 PROTEIN"/>
    <property type="match status" value="1"/>
</dbReference>
<keyword evidence="2" id="KW-0813">Transport</keyword>
<dbReference type="GO" id="GO:0003333">
    <property type="term" value="P:amino acid transmembrane transport"/>
    <property type="evidence" value="ECO:0007669"/>
    <property type="project" value="InterPro"/>
</dbReference>
<reference evidence="10" key="2">
    <citation type="journal article" date="2017" name="Nat. Plants">
        <title>The Aegilops tauschii genome reveals multiple impacts of transposons.</title>
        <authorList>
            <person name="Zhao G."/>
            <person name="Zou C."/>
            <person name="Li K."/>
            <person name="Wang K."/>
            <person name="Li T."/>
            <person name="Gao L."/>
            <person name="Zhang X."/>
            <person name="Wang H."/>
            <person name="Yang Z."/>
            <person name="Liu X."/>
            <person name="Jiang W."/>
            <person name="Mao L."/>
            <person name="Kong X."/>
            <person name="Jiao Y."/>
            <person name="Jia J."/>
        </authorList>
    </citation>
    <scope>NUCLEOTIDE SEQUENCE [LARGE SCALE GENOMIC DNA]</scope>
    <source>
        <strain evidence="10">cv. AL8/78</strain>
    </source>
</reference>
<evidence type="ECO:0000313" key="9">
    <source>
        <dbReference type="EnsemblPlants" id="AET2Gv20249500.1"/>
    </source>
</evidence>
<accession>A0A453ASK0</accession>
<dbReference type="InterPro" id="IPR018227">
    <property type="entry name" value="Amino_acid_transport_2"/>
</dbReference>
<name>A0A453ASK0_AEGTS</name>
<dbReference type="AlphaFoldDB" id="A0A453ASK0"/>
<evidence type="ECO:0000256" key="6">
    <source>
        <dbReference type="ARBA" id="ARBA00022989"/>
    </source>
</evidence>
<evidence type="ECO:0000256" key="8">
    <source>
        <dbReference type="SAM" id="Phobius"/>
    </source>
</evidence>
<evidence type="ECO:0000256" key="4">
    <source>
        <dbReference type="ARBA" id="ARBA00022519"/>
    </source>
</evidence>
<dbReference type="PANTHER" id="PTHR32195:SF26">
    <property type="entry name" value="TRYPTOPHAN OR TYROSINE TRANSPORTER PROTEIN"/>
    <property type="match status" value="1"/>
</dbReference>
<keyword evidence="7 8" id="KW-0472">Membrane</keyword>
<sequence length="154" mass="17059">MGSLLLRNIYYRIFCPDVHNYLGNLSYNMVEIISTKTNLLDGCSQRVIGAVNGFLVFSIIASFTVLVVVASGNIQWSSLLETNFAAAPQSIPIIALSFVYQNVVPVLCTNLEGDLSKVREGHCIRYCHTPCSVSRMGCCHPGDNPGVCRKWDYY</sequence>
<proteinExistence type="predicted"/>
<evidence type="ECO:0000256" key="3">
    <source>
        <dbReference type="ARBA" id="ARBA00022475"/>
    </source>
</evidence>
<dbReference type="EnsemblPlants" id="AET2Gv20249500.1">
    <property type="protein sequence ID" value="AET2Gv20249500.1"/>
    <property type="gene ID" value="AET2Gv20249500"/>
</dbReference>
<keyword evidence="10" id="KW-1185">Reference proteome</keyword>
<dbReference type="GO" id="GO:0005886">
    <property type="term" value="C:plasma membrane"/>
    <property type="evidence" value="ECO:0007669"/>
    <property type="project" value="UniProtKB-SubCell"/>
</dbReference>
<feature type="transmembrane region" description="Helical" evidence="8">
    <location>
        <begin position="47"/>
        <end position="70"/>
    </location>
</feature>
<reference evidence="9" key="4">
    <citation type="submission" date="2019-03" db="UniProtKB">
        <authorList>
            <consortium name="EnsemblPlants"/>
        </authorList>
    </citation>
    <scope>IDENTIFICATION</scope>
</reference>